<name>A0A0F8WNE0_9ZZZZ</name>
<protein>
    <submittedName>
        <fullName evidence="1">Uncharacterized protein</fullName>
    </submittedName>
</protein>
<reference evidence="1" key="1">
    <citation type="journal article" date="2015" name="Nature">
        <title>Complex archaea that bridge the gap between prokaryotes and eukaryotes.</title>
        <authorList>
            <person name="Spang A."/>
            <person name="Saw J.H."/>
            <person name="Jorgensen S.L."/>
            <person name="Zaremba-Niedzwiedzka K."/>
            <person name="Martijn J."/>
            <person name="Lind A.E."/>
            <person name="van Eijk R."/>
            <person name="Schleper C."/>
            <person name="Guy L."/>
            <person name="Ettema T.J."/>
        </authorList>
    </citation>
    <scope>NUCLEOTIDE SEQUENCE</scope>
</reference>
<dbReference type="AlphaFoldDB" id="A0A0F8WNE0"/>
<accession>A0A0F8WNE0</accession>
<evidence type="ECO:0000313" key="1">
    <source>
        <dbReference type="EMBL" id="KKK58362.1"/>
    </source>
</evidence>
<gene>
    <name evidence="1" type="ORF">LCGC14_3045220</name>
</gene>
<organism evidence="1">
    <name type="scientific">marine sediment metagenome</name>
    <dbReference type="NCBI Taxonomy" id="412755"/>
    <lineage>
        <taxon>unclassified sequences</taxon>
        <taxon>metagenomes</taxon>
        <taxon>ecological metagenomes</taxon>
    </lineage>
</organism>
<sequence length="33" mass="3778">MGLAISNRLRLDFHRFLTKRLVIIVGEAVILVL</sequence>
<feature type="non-terminal residue" evidence="1">
    <location>
        <position position="33"/>
    </location>
</feature>
<comment type="caution">
    <text evidence="1">The sequence shown here is derived from an EMBL/GenBank/DDBJ whole genome shotgun (WGS) entry which is preliminary data.</text>
</comment>
<proteinExistence type="predicted"/>
<dbReference type="EMBL" id="LAZR01064022">
    <property type="protein sequence ID" value="KKK58362.1"/>
    <property type="molecule type" value="Genomic_DNA"/>
</dbReference>